<feature type="signal peptide" evidence="2">
    <location>
        <begin position="1"/>
        <end position="20"/>
    </location>
</feature>
<gene>
    <name evidence="3" type="ORF">ACFP1K_17980</name>
</gene>
<accession>A0ABW1NIZ0</accession>
<keyword evidence="2" id="KW-0732">Signal</keyword>
<protein>
    <submittedName>
        <fullName evidence="3">Uncharacterized protein</fullName>
    </submittedName>
</protein>
<organism evidence="3 4">
    <name type="scientific">Sphaerisporangium aureirubrum</name>
    <dbReference type="NCBI Taxonomy" id="1544736"/>
    <lineage>
        <taxon>Bacteria</taxon>
        <taxon>Bacillati</taxon>
        <taxon>Actinomycetota</taxon>
        <taxon>Actinomycetes</taxon>
        <taxon>Streptosporangiales</taxon>
        <taxon>Streptosporangiaceae</taxon>
        <taxon>Sphaerisporangium</taxon>
    </lineage>
</organism>
<evidence type="ECO:0000313" key="3">
    <source>
        <dbReference type="EMBL" id="MFC6083066.1"/>
    </source>
</evidence>
<reference evidence="4" key="1">
    <citation type="journal article" date="2019" name="Int. J. Syst. Evol. Microbiol.">
        <title>The Global Catalogue of Microorganisms (GCM) 10K type strain sequencing project: providing services to taxonomists for standard genome sequencing and annotation.</title>
        <authorList>
            <consortium name="The Broad Institute Genomics Platform"/>
            <consortium name="The Broad Institute Genome Sequencing Center for Infectious Disease"/>
            <person name="Wu L."/>
            <person name="Ma J."/>
        </authorList>
    </citation>
    <scope>NUCLEOTIDE SEQUENCE [LARGE SCALE GENOMIC DNA]</scope>
    <source>
        <strain evidence="4">JCM 30346</strain>
    </source>
</reference>
<dbReference type="Proteomes" id="UP001596137">
    <property type="component" value="Unassembled WGS sequence"/>
</dbReference>
<evidence type="ECO:0000256" key="2">
    <source>
        <dbReference type="SAM" id="SignalP"/>
    </source>
</evidence>
<keyword evidence="4" id="KW-1185">Reference proteome</keyword>
<comment type="caution">
    <text evidence="3">The sequence shown here is derived from an EMBL/GenBank/DDBJ whole genome shotgun (WGS) entry which is preliminary data.</text>
</comment>
<evidence type="ECO:0000313" key="4">
    <source>
        <dbReference type="Proteomes" id="UP001596137"/>
    </source>
</evidence>
<proteinExistence type="predicted"/>
<name>A0ABW1NIZ0_9ACTN</name>
<evidence type="ECO:0000256" key="1">
    <source>
        <dbReference type="SAM" id="MobiDB-lite"/>
    </source>
</evidence>
<dbReference type="EMBL" id="JBHSRF010000024">
    <property type="protein sequence ID" value="MFC6083066.1"/>
    <property type="molecule type" value="Genomic_DNA"/>
</dbReference>
<feature type="region of interest" description="Disordered" evidence="1">
    <location>
        <begin position="14"/>
        <end position="57"/>
    </location>
</feature>
<dbReference type="RefSeq" id="WP_380754380.1">
    <property type="nucleotide sequence ID" value="NZ_JBHSRF010000024.1"/>
</dbReference>
<feature type="chain" id="PRO_5046792837" evidence="2">
    <location>
        <begin position="21"/>
        <end position="57"/>
    </location>
</feature>
<sequence>MLTFLKAAMAVMLPATSASATRGTSPRHEPAARARGTSPRHEPAAGGQPEEQLPFAC</sequence>